<dbReference type="Proteomes" id="UP001152888">
    <property type="component" value="Unassembled WGS sequence"/>
</dbReference>
<gene>
    <name evidence="9" type="ORF">ACAOBT_LOCUS1042</name>
</gene>
<dbReference type="InterPro" id="IPR013969">
    <property type="entry name" value="Oligosacch_biosynth_Alg14"/>
</dbReference>
<keyword evidence="10" id="KW-1185">Reference proteome</keyword>
<dbReference type="GO" id="GO:0004577">
    <property type="term" value="F:N-acetylglucosaminyldiphosphodolichol N-acetylglucosaminyltransferase activity"/>
    <property type="evidence" value="ECO:0007669"/>
    <property type="project" value="TreeGrafter"/>
</dbReference>
<evidence type="ECO:0000313" key="10">
    <source>
        <dbReference type="Proteomes" id="UP001152888"/>
    </source>
</evidence>
<dbReference type="PANTHER" id="PTHR12154:SF4">
    <property type="entry name" value="UDP-N-ACETYLGLUCOSAMINE TRANSFERASE SUBUNIT ALG14 HOMOLOG"/>
    <property type="match status" value="1"/>
</dbReference>
<comment type="subcellular location">
    <subcellularLocation>
        <location evidence="1">Endoplasmic reticulum membrane</location>
        <topology evidence="1">Single-pass membrane protein</topology>
    </subcellularLocation>
</comment>
<evidence type="ECO:0000256" key="2">
    <source>
        <dbReference type="ARBA" id="ARBA00009731"/>
    </source>
</evidence>
<evidence type="ECO:0000256" key="5">
    <source>
        <dbReference type="ARBA" id="ARBA00022824"/>
    </source>
</evidence>
<evidence type="ECO:0000256" key="8">
    <source>
        <dbReference type="SAM" id="Phobius"/>
    </source>
</evidence>
<evidence type="ECO:0000256" key="1">
    <source>
        <dbReference type="ARBA" id="ARBA00004389"/>
    </source>
</evidence>
<keyword evidence="4 8" id="KW-0812">Transmembrane</keyword>
<dbReference type="PANTHER" id="PTHR12154">
    <property type="entry name" value="GLYCOSYL TRANSFERASE-RELATED"/>
    <property type="match status" value="1"/>
</dbReference>
<protein>
    <recommendedName>
        <fullName evidence="3">UDP-N-acetylglucosamine transferase subunit ALG14</fullName>
    </recommendedName>
</protein>
<dbReference type="Pfam" id="PF08660">
    <property type="entry name" value="Alg14"/>
    <property type="match status" value="1"/>
</dbReference>
<feature type="transmembrane region" description="Helical" evidence="8">
    <location>
        <begin position="60"/>
        <end position="80"/>
    </location>
</feature>
<proteinExistence type="inferred from homology"/>
<feature type="transmembrane region" description="Helical" evidence="8">
    <location>
        <begin position="129"/>
        <end position="148"/>
    </location>
</feature>
<evidence type="ECO:0000313" key="9">
    <source>
        <dbReference type="EMBL" id="CAH1955367.1"/>
    </source>
</evidence>
<evidence type="ECO:0000256" key="6">
    <source>
        <dbReference type="ARBA" id="ARBA00022989"/>
    </source>
</evidence>
<dbReference type="OrthoDB" id="1274115at2759"/>
<comment type="similarity">
    <text evidence="2">Belongs to the ALG14 family.</text>
</comment>
<dbReference type="GO" id="GO:0043541">
    <property type="term" value="C:UDP-N-acetylglucosamine transferase complex"/>
    <property type="evidence" value="ECO:0007669"/>
    <property type="project" value="TreeGrafter"/>
</dbReference>
<keyword evidence="7 8" id="KW-0472">Membrane</keyword>
<keyword evidence="6 8" id="KW-1133">Transmembrane helix</keyword>
<reference evidence="9" key="1">
    <citation type="submission" date="2022-03" db="EMBL/GenBank/DDBJ databases">
        <authorList>
            <person name="Sayadi A."/>
        </authorList>
    </citation>
    <scope>NUCLEOTIDE SEQUENCE</scope>
</reference>
<dbReference type="EMBL" id="CAKOFQ010006660">
    <property type="protein sequence ID" value="CAH1955367.1"/>
    <property type="molecule type" value="Genomic_DNA"/>
</dbReference>
<evidence type="ECO:0000256" key="4">
    <source>
        <dbReference type="ARBA" id="ARBA00022692"/>
    </source>
</evidence>
<evidence type="ECO:0000256" key="3">
    <source>
        <dbReference type="ARBA" id="ARBA00017467"/>
    </source>
</evidence>
<evidence type="ECO:0000256" key="7">
    <source>
        <dbReference type="ARBA" id="ARBA00023136"/>
    </source>
</evidence>
<accession>A0A9P0JKW3</accession>
<feature type="transmembrane region" description="Helical" evidence="8">
    <location>
        <begin position="87"/>
        <end position="109"/>
    </location>
</feature>
<organism evidence="9 10">
    <name type="scientific">Acanthoscelides obtectus</name>
    <name type="common">Bean weevil</name>
    <name type="synonym">Bruchus obtectus</name>
    <dbReference type="NCBI Taxonomy" id="200917"/>
    <lineage>
        <taxon>Eukaryota</taxon>
        <taxon>Metazoa</taxon>
        <taxon>Ecdysozoa</taxon>
        <taxon>Arthropoda</taxon>
        <taxon>Hexapoda</taxon>
        <taxon>Insecta</taxon>
        <taxon>Pterygota</taxon>
        <taxon>Neoptera</taxon>
        <taxon>Endopterygota</taxon>
        <taxon>Coleoptera</taxon>
        <taxon>Polyphaga</taxon>
        <taxon>Cucujiformia</taxon>
        <taxon>Chrysomeloidea</taxon>
        <taxon>Chrysomelidae</taxon>
        <taxon>Bruchinae</taxon>
        <taxon>Bruchini</taxon>
        <taxon>Acanthoscelides</taxon>
    </lineage>
</organism>
<keyword evidence="5" id="KW-0256">Endoplasmic reticulum</keyword>
<dbReference type="GO" id="GO:0006488">
    <property type="term" value="P:dolichol-linked oligosaccharide biosynthetic process"/>
    <property type="evidence" value="ECO:0007669"/>
    <property type="project" value="InterPro"/>
</dbReference>
<name>A0A9P0JKW3_ACAOB</name>
<dbReference type="Gene3D" id="3.40.50.2000">
    <property type="entry name" value="Glycogen Phosphorylase B"/>
    <property type="match status" value="1"/>
</dbReference>
<comment type="caution">
    <text evidence="9">The sequence shown here is derived from an EMBL/GenBank/DDBJ whole genome shotgun (WGS) entry which is preliminary data.</text>
</comment>
<dbReference type="AlphaFoldDB" id="A0A9P0JKW3"/>
<sequence>MLKLLQNLDFKKYTPRYYFMASCDSTSLSKIKELEERERKSKQGEYHISMIPRSRVVNQSYTTAVFSTIYSILYSVPLVFKIVPDLILCNGPGTCIPICGIGFVLKTFFIKDVKIVFVESFCRTRKLSLSGKILLYLADIFIVQWLTLKKNVKRADYIGQLM</sequence>